<evidence type="ECO:0000256" key="2">
    <source>
        <dbReference type="ARBA" id="ARBA00023002"/>
    </source>
</evidence>
<dbReference type="Gene3D" id="3.20.20.70">
    <property type="entry name" value="Aldolase class I"/>
    <property type="match status" value="1"/>
</dbReference>
<dbReference type="EMBL" id="FNHL01000001">
    <property type="protein sequence ID" value="SDM20219.1"/>
    <property type="molecule type" value="Genomic_DNA"/>
</dbReference>
<keyword evidence="2" id="KW-0560">Oxidoreductase</keyword>
<dbReference type="InterPro" id="IPR001155">
    <property type="entry name" value="OxRdtase_FMN_N"/>
</dbReference>
<name>A0A1G9RA79_9EURY</name>
<dbReference type="Pfam" id="PF00724">
    <property type="entry name" value="Oxidored_FMN"/>
    <property type="match status" value="1"/>
</dbReference>
<protein>
    <submittedName>
        <fullName evidence="4">2,4-dienoyl-CoA reductase</fullName>
    </submittedName>
</protein>
<dbReference type="Proteomes" id="UP000199451">
    <property type="component" value="Unassembled WGS sequence"/>
</dbReference>
<keyword evidence="5" id="KW-1185">Reference proteome</keyword>
<accession>A0A1G9RA79</accession>
<dbReference type="AlphaFoldDB" id="A0A1G9RA79"/>
<feature type="domain" description="NADH:flavin oxidoreductase/NADH oxidase N-terminal" evidence="3">
    <location>
        <begin position="6"/>
        <end position="231"/>
    </location>
</feature>
<dbReference type="InterPro" id="IPR013785">
    <property type="entry name" value="Aldolase_TIM"/>
</dbReference>
<evidence type="ECO:0000259" key="3">
    <source>
        <dbReference type="Pfam" id="PF00724"/>
    </source>
</evidence>
<dbReference type="PANTHER" id="PTHR43656">
    <property type="entry name" value="BINDING OXIDOREDUCTASE, PUTATIVE (AFU_ORTHOLOGUE AFUA_2G08260)-RELATED"/>
    <property type="match status" value="1"/>
</dbReference>
<dbReference type="OrthoDB" id="24876at2157"/>
<evidence type="ECO:0000256" key="1">
    <source>
        <dbReference type="ARBA" id="ARBA00022630"/>
    </source>
</evidence>
<dbReference type="PANTHER" id="PTHR43656:SF2">
    <property type="entry name" value="BINDING OXIDOREDUCTASE, PUTATIVE (AFU_ORTHOLOGUE AFUA_2G08260)-RELATED"/>
    <property type="match status" value="1"/>
</dbReference>
<gene>
    <name evidence="4" type="ORF">SAMN04487949_1256</name>
</gene>
<dbReference type="GO" id="GO:0010181">
    <property type="term" value="F:FMN binding"/>
    <property type="evidence" value="ECO:0007669"/>
    <property type="project" value="InterPro"/>
</dbReference>
<dbReference type="RefSeq" id="WP_089695105.1">
    <property type="nucleotide sequence ID" value="NZ_FNHL01000001.1"/>
</dbReference>
<dbReference type="GO" id="GO:0016491">
    <property type="term" value="F:oxidoreductase activity"/>
    <property type="evidence" value="ECO:0007669"/>
    <property type="project" value="UniProtKB-KW"/>
</dbReference>
<evidence type="ECO:0000313" key="4">
    <source>
        <dbReference type="EMBL" id="SDM20219.1"/>
    </source>
</evidence>
<sequence>MPRLEDPLVVGGVHVPNRLYRAPLLECAGNGPDAVDTLVADLEPAAKAGAGLVCQGATIVRAEGGCAAPNMTALADADFAADLRRLTDAIHRHGSTIAIQLEHGGLRSMETWHAAYRREHPDLQQLAVSRPPRLLRLLDRAGFLAYDAHVMSTEEVYELAADFGRSAALAVDAGYDIVHLAGANMGIVHQFLSPFYNRRDDEFGDGVRFLEVVHDEIRERAGDVPLMTKVPAETSAPPFVRQRLGRAEAVTICERLADVGYDALVPVTGSVFWDMSIVKGEFPARAWSDERFRDGYAESFGGTGRAALVALGNWVESLWYDFEPAWNAGLCREVRERVDVPVLAEGGIRERGEMDELLGRDCDMVGMARPFYAEPELPARLLDEEGSVAADTRAVCENCNNCTVPQAAGESGVCRTPSVLARAGELRNAHAYDRANAEESGRK</sequence>
<dbReference type="SUPFAM" id="SSF51395">
    <property type="entry name" value="FMN-linked oxidoreductases"/>
    <property type="match status" value="1"/>
</dbReference>
<evidence type="ECO:0000313" key="5">
    <source>
        <dbReference type="Proteomes" id="UP000199451"/>
    </source>
</evidence>
<reference evidence="5" key="1">
    <citation type="submission" date="2016-10" db="EMBL/GenBank/DDBJ databases">
        <authorList>
            <person name="Varghese N."/>
            <person name="Submissions S."/>
        </authorList>
    </citation>
    <scope>NUCLEOTIDE SEQUENCE [LARGE SCALE GENOMIC DNA]</scope>
    <source>
        <strain evidence="5">CGMCC 1.10119</strain>
    </source>
</reference>
<proteinExistence type="predicted"/>
<dbReference type="InterPro" id="IPR051799">
    <property type="entry name" value="NADH_flavin_oxidoreductase"/>
</dbReference>
<dbReference type="STRING" id="660521.SAMN04487949_1256"/>
<organism evidence="4 5">
    <name type="scientific">Halogranum gelatinilyticum</name>
    <dbReference type="NCBI Taxonomy" id="660521"/>
    <lineage>
        <taxon>Archaea</taxon>
        <taxon>Methanobacteriati</taxon>
        <taxon>Methanobacteriota</taxon>
        <taxon>Stenosarchaea group</taxon>
        <taxon>Halobacteria</taxon>
        <taxon>Halobacteriales</taxon>
        <taxon>Haloferacaceae</taxon>
    </lineage>
</organism>
<keyword evidence="1" id="KW-0285">Flavoprotein</keyword>